<keyword evidence="3" id="KW-0479">Metal-binding</keyword>
<protein>
    <submittedName>
        <fullName evidence="8">Ferredoxin, 2fe-2s fdii electron transport iron-sulfur protein</fullName>
    </submittedName>
</protein>
<sequence>MPRITFVSPDGTRRAVDAPDGETLMRIAVHHGVEEILGECGGACCCATCHVYLDEASMTRLLPADDMELQVLEFTAAPRRAGSRLACQVLADRRCEGLIVQLPATQI</sequence>
<dbReference type="Proteomes" id="UP000028878">
    <property type="component" value="Unassembled WGS sequence"/>
</dbReference>
<evidence type="ECO:0000256" key="5">
    <source>
        <dbReference type="ARBA" id="ARBA00023014"/>
    </source>
</evidence>
<dbReference type="EMBL" id="CCAE010000017">
    <property type="protein sequence ID" value="CDN87970.1"/>
    <property type="molecule type" value="Genomic_DNA"/>
</dbReference>
<dbReference type="InterPro" id="IPR001041">
    <property type="entry name" value="2Fe-2S_ferredoxin-type"/>
</dbReference>
<dbReference type="GO" id="GO:0046872">
    <property type="term" value="F:metal ion binding"/>
    <property type="evidence" value="ECO:0007669"/>
    <property type="project" value="UniProtKB-KW"/>
</dbReference>
<dbReference type="InterPro" id="IPR036010">
    <property type="entry name" value="2Fe-2S_ferredoxin-like_sf"/>
</dbReference>
<dbReference type="RefSeq" id="WP_009515235.1">
    <property type="nucleotide sequence ID" value="NZ_CCAE010000017.1"/>
</dbReference>
<dbReference type="AlphaFoldDB" id="A0A1L1PEJ0"/>
<evidence type="ECO:0000256" key="1">
    <source>
        <dbReference type="ARBA" id="ARBA00010914"/>
    </source>
</evidence>
<dbReference type="GO" id="GO:0009055">
    <property type="term" value="F:electron transfer activity"/>
    <property type="evidence" value="ECO:0007669"/>
    <property type="project" value="TreeGrafter"/>
</dbReference>
<evidence type="ECO:0000313" key="9">
    <source>
        <dbReference type="Proteomes" id="UP000028878"/>
    </source>
</evidence>
<evidence type="ECO:0000256" key="6">
    <source>
        <dbReference type="ARBA" id="ARBA00034078"/>
    </source>
</evidence>
<name>A0A1L1PEJ0_HYDIT</name>
<evidence type="ECO:0000259" key="7">
    <source>
        <dbReference type="PROSITE" id="PS51085"/>
    </source>
</evidence>
<accession>A0A1L1PEJ0</accession>
<dbReference type="GO" id="GO:0005829">
    <property type="term" value="C:cytosol"/>
    <property type="evidence" value="ECO:0007669"/>
    <property type="project" value="TreeGrafter"/>
</dbReference>
<dbReference type="InterPro" id="IPR001055">
    <property type="entry name" value="Adrenodoxin-like"/>
</dbReference>
<keyword evidence="2" id="KW-0001">2Fe-2S</keyword>
<evidence type="ECO:0000313" key="8">
    <source>
        <dbReference type="EMBL" id="CDN87970.1"/>
    </source>
</evidence>
<dbReference type="InterPro" id="IPR012675">
    <property type="entry name" value="Beta-grasp_dom_sf"/>
</dbReference>
<keyword evidence="9" id="KW-1185">Reference proteome</keyword>
<dbReference type="Gene3D" id="3.10.20.30">
    <property type="match status" value="1"/>
</dbReference>
<dbReference type="PRINTS" id="PR00355">
    <property type="entry name" value="ADRENODOXIN"/>
</dbReference>
<keyword evidence="4" id="KW-0408">Iron</keyword>
<comment type="similarity">
    <text evidence="1">Belongs to the adrenodoxin/putidaredoxin family.</text>
</comment>
<dbReference type="GO" id="GO:0051537">
    <property type="term" value="F:2 iron, 2 sulfur cluster binding"/>
    <property type="evidence" value="ECO:0007669"/>
    <property type="project" value="UniProtKB-KW"/>
</dbReference>
<organism evidence="8 9">
    <name type="scientific">Hydrogenophaga intermedia</name>
    <dbReference type="NCBI Taxonomy" id="65786"/>
    <lineage>
        <taxon>Bacteria</taxon>
        <taxon>Pseudomonadati</taxon>
        <taxon>Pseudomonadota</taxon>
        <taxon>Betaproteobacteria</taxon>
        <taxon>Burkholderiales</taxon>
        <taxon>Comamonadaceae</taxon>
        <taxon>Hydrogenophaga</taxon>
    </lineage>
</organism>
<dbReference type="PROSITE" id="PS51085">
    <property type="entry name" value="2FE2S_FER_2"/>
    <property type="match status" value="1"/>
</dbReference>
<dbReference type="GO" id="GO:0140647">
    <property type="term" value="P:P450-containing electron transport chain"/>
    <property type="evidence" value="ECO:0007669"/>
    <property type="project" value="InterPro"/>
</dbReference>
<dbReference type="PANTHER" id="PTHR23426:SF65">
    <property type="entry name" value="FERREDOXIN-2, MITOCHONDRIAL"/>
    <property type="match status" value="1"/>
</dbReference>
<evidence type="ECO:0000256" key="4">
    <source>
        <dbReference type="ARBA" id="ARBA00023004"/>
    </source>
</evidence>
<feature type="domain" description="2Fe-2S ferredoxin-type" evidence="7">
    <location>
        <begin position="2"/>
        <end position="106"/>
    </location>
</feature>
<keyword evidence="5" id="KW-0411">Iron-sulfur</keyword>
<evidence type="ECO:0000256" key="2">
    <source>
        <dbReference type="ARBA" id="ARBA00022714"/>
    </source>
</evidence>
<comment type="cofactor">
    <cofactor evidence="6">
        <name>[2Fe-2S] cluster</name>
        <dbReference type="ChEBI" id="CHEBI:190135"/>
    </cofactor>
</comment>
<reference evidence="9" key="2">
    <citation type="submission" date="2014-11" db="EMBL/GenBank/DDBJ databases">
        <title>Draft genome sequence of Hydrogenophaga intermedia S1.</title>
        <authorList>
            <person name="Gan H.M."/>
            <person name="Chew T.H."/>
            <person name="Stolz A."/>
        </authorList>
    </citation>
    <scope>NUCLEOTIDE SEQUENCE [LARGE SCALE GENOMIC DNA]</scope>
    <source>
        <strain evidence="9">S1</strain>
    </source>
</reference>
<gene>
    <name evidence="8" type="ORF">BN948_02400</name>
</gene>
<evidence type="ECO:0000256" key="3">
    <source>
        <dbReference type="ARBA" id="ARBA00022723"/>
    </source>
</evidence>
<reference evidence="9" key="1">
    <citation type="submission" date="2014-02" db="EMBL/GenBank/DDBJ databases">
        <authorList>
            <person name="Gan H."/>
        </authorList>
    </citation>
    <scope>NUCLEOTIDE SEQUENCE [LARGE SCALE GENOMIC DNA]</scope>
    <source>
        <strain evidence="9">S1</strain>
    </source>
</reference>
<dbReference type="PANTHER" id="PTHR23426">
    <property type="entry name" value="FERREDOXIN/ADRENODOXIN"/>
    <property type="match status" value="1"/>
</dbReference>
<dbReference type="Pfam" id="PF00111">
    <property type="entry name" value="Fer2"/>
    <property type="match status" value="1"/>
</dbReference>
<proteinExistence type="inferred from homology"/>
<dbReference type="SUPFAM" id="SSF54292">
    <property type="entry name" value="2Fe-2S ferredoxin-like"/>
    <property type="match status" value="1"/>
</dbReference>